<protein>
    <submittedName>
        <fullName evidence="1">Uncharacterized protein</fullName>
    </submittedName>
</protein>
<sequence length="50" mass="5381">MCDCKNYFADAFDPNYLHCSNGVQDYAAGAAGPYIATTHVPSEYGPTYVA</sequence>
<dbReference type="RefSeq" id="WP_164515809.1">
    <property type="nucleotide sequence ID" value="NZ_QXGM01000001.1"/>
</dbReference>
<comment type="caution">
    <text evidence="1">The sequence shown here is derived from an EMBL/GenBank/DDBJ whole genome shotgun (WGS) entry which is preliminary data.</text>
</comment>
<accession>A0A430FRR7</accession>
<reference evidence="1 2" key="1">
    <citation type="submission" date="2018-09" db="EMBL/GenBank/DDBJ databases">
        <title>Characterization of the phylogenetic diversity of five novel species belonging to the genus Bifidobacterium.</title>
        <authorList>
            <person name="Lugli G.A."/>
            <person name="Duranti S."/>
            <person name="Milani C."/>
        </authorList>
    </citation>
    <scope>NUCLEOTIDE SEQUENCE [LARGE SCALE GENOMIC DNA]</scope>
    <source>
        <strain evidence="1 2">2036B</strain>
    </source>
</reference>
<proteinExistence type="predicted"/>
<evidence type="ECO:0000313" key="2">
    <source>
        <dbReference type="Proteomes" id="UP000287609"/>
    </source>
</evidence>
<keyword evidence="2" id="KW-1185">Reference proteome</keyword>
<evidence type="ECO:0000313" key="1">
    <source>
        <dbReference type="EMBL" id="RSX55545.1"/>
    </source>
</evidence>
<dbReference type="EMBL" id="QXGM01000001">
    <property type="protein sequence ID" value="RSX55545.1"/>
    <property type="molecule type" value="Genomic_DNA"/>
</dbReference>
<dbReference type="Proteomes" id="UP000287609">
    <property type="component" value="Unassembled WGS sequence"/>
</dbReference>
<organism evidence="1 2">
    <name type="scientific">Bifidobacterium dolichotidis</name>
    <dbReference type="NCBI Taxonomy" id="2306976"/>
    <lineage>
        <taxon>Bacteria</taxon>
        <taxon>Bacillati</taxon>
        <taxon>Actinomycetota</taxon>
        <taxon>Actinomycetes</taxon>
        <taxon>Bifidobacteriales</taxon>
        <taxon>Bifidobacteriaceae</taxon>
        <taxon>Bifidobacterium</taxon>
    </lineage>
</organism>
<dbReference type="AlphaFoldDB" id="A0A430FRR7"/>
<name>A0A430FRR7_9BIFI</name>
<gene>
    <name evidence="1" type="ORF">D2E26_0108</name>
</gene>